<reference evidence="2 3" key="1">
    <citation type="submission" date="2013-05" db="EMBL/GenBank/DDBJ databases">
        <title>Genome sequence of Streptomyces sparsogenes DSM 40356.</title>
        <authorList>
            <person name="Coyne S."/>
            <person name="Seebeck F.P."/>
        </authorList>
    </citation>
    <scope>NUCLEOTIDE SEQUENCE [LARGE SCALE GENOMIC DNA]</scope>
    <source>
        <strain evidence="2 3">DSM 40356</strain>
    </source>
</reference>
<comment type="caution">
    <text evidence="2">The sequence shown here is derived from an EMBL/GenBank/DDBJ whole genome shotgun (WGS) entry which is preliminary data.</text>
</comment>
<dbReference type="Proteomes" id="UP000186168">
    <property type="component" value="Unassembled WGS sequence"/>
</dbReference>
<evidence type="ECO:0000313" key="3">
    <source>
        <dbReference type="Proteomes" id="UP000186168"/>
    </source>
</evidence>
<organism evidence="2 3">
    <name type="scientific">Streptomyces sparsogenes DSM 40356</name>
    <dbReference type="NCBI Taxonomy" id="1331668"/>
    <lineage>
        <taxon>Bacteria</taxon>
        <taxon>Bacillati</taxon>
        <taxon>Actinomycetota</taxon>
        <taxon>Actinomycetes</taxon>
        <taxon>Kitasatosporales</taxon>
        <taxon>Streptomycetaceae</taxon>
        <taxon>Streptomyces</taxon>
    </lineage>
</organism>
<evidence type="ECO:0000313" key="2">
    <source>
        <dbReference type="EMBL" id="OMI35469.1"/>
    </source>
</evidence>
<dbReference type="AlphaFoldDB" id="A0A1R1SBT2"/>
<protein>
    <submittedName>
        <fullName evidence="2">Uncharacterized protein</fullName>
    </submittedName>
</protein>
<feature type="region of interest" description="Disordered" evidence="1">
    <location>
        <begin position="31"/>
        <end position="65"/>
    </location>
</feature>
<evidence type="ECO:0000256" key="1">
    <source>
        <dbReference type="SAM" id="MobiDB-lite"/>
    </source>
</evidence>
<accession>A0A1R1SBT2</accession>
<name>A0A1R1SBT2_9ACTN</name>
<proteinExistence type="predicted"/>
<gene>
    <name evidence="2" type="ORF">SPAR_31086</name>
</gene>
<dbReference type="EMBL" id="ASQP01000396">
    <property type="protein sequence ID" value="OMI35469.1"/>
    <property type="molecule type" value="Genomic_DNA"/>
</dbReference>
<sequence>MGSTVWTDLDQARLTVRASGVEPKAKFCLGAQHNAGTPTDRIRAANAGSAMPGPTRPPPPSAPCA</sequence>
<feature type="compositionally biased region" description="Pro residues" evidence="1">
    <location>
        <begin position="54"/>
        <end position="65"/>
    </location>
</feature>
<keyword evidence="3" id="KW-1185">Reference proteome</keyword>